<dbReference type="GO" id="GO:0050855">
    <property type="term" value="P:regulation of B cell receptor signaling pathway"/>
    <property type="evidence" value="ECO:0007669"/>
    <property type="project" value="InterPro"/>
</dbReference>
<dbReference type="PANTHER" id="PTHR35351">
    <property type="entry name" value="GERMINAL CENTER-ASSOCIATED SIGNALING AND MOTILITY-LIKE PROTEIN"/>
    <property type="match status" value="1"/>
</dbReference>
<dbReference type="FunCoup" id="A0A6P6DA93">
    <property type="interactions" value="8"/>
</dbReference>
<dbReference type="OrthoDB" id="9829486at2759"/>
<organism evidence="2 3">
    <name type="scientific">Octodon degus</name>
    <name type="common">Degu</name>
    <name type="synonym">Sciurus degus</name>
    <dbReference type="NCBI Taxonomy" id="10160"/>
    <lineage>
        <taxon>Eukaryota</taxon>
        <taxon>Metazoa</taxon>
        <taxon>Chordata</taxon>
        <taxon>Craniata</taxon>
        <taxon>Vertebrata</taxon>
        <taxon>Euteleostomi</taxon>
        <taxon>Mammalia</taxon>
        <taxon>Eutheria</taxon>
        <taxon>Euarchontoglires</taxon>
        <taxon>Glires</taxon>
        <taxon>Rodentia</taxon>
        <taxon>Hystricomorpha</taxon>
        <taxon>Octodontidae</taxon>
        <taxon>Octodon</taxon>
    </lineage>
</organism>
<dbReference type="InParanoid" id="A0A6P6DA93"/>
<name>A0A6P6DA93_OCTDE</name>
<dbReference type="RefSeq" id="XP_023557009.1">
    <property type="nucleotide sequence ID" value="XM_023701241.1"/>
</dbReference>
<evidence type="ECO:0000256" key="1">
    <source>
        <dbReference type="SAM" id="MobiDB-lite"/>
    </source>
</evidence>
<evidence type="ECO:0000313" key="3">
    <source>
        <dbReference type="RefSeq" id="XP_023557009.1"/>
    </source>
</evidence>
<evidence type="ECO:0000313" key="2">
    <source>
        <dbReference type="Proteomes" id="UP000515203"/>
    </source>
</evidence>
<dbReference type="PANTHER" id="PTHR35351:SF2">
    <property type="entry name" value="GERMINAL CENTER-ASSOCIATED SIGNALING AND MOTILITY PROTEIN"/>
    <property type="match status" value="1"/>
</dbReference>
<dbReference type="Proteomes" id="UP000515203">
    <property type="component" value="Unplaced"/>
</dbReference>
<keyword evidence="2" id="KW-1185">Reference proteome</keyword>
<dbReference type="GeneID" id="101586570"/>
<feature type="region of interest" description="Disordered" evidence="1">
    <location>
        <begin position="162"/>
        <end position="188"/>
    </location>
</feature>
<accession>A0A6P6DA93</accession>
<gene>
    <name evidence="3" type="primary">Gcsam</name>
</gene>
<reference evidence="3" key="1">
    <citation type="submission" date="2025-08" db="UniProtKB">
        <authorList>
            <consortium name="RefSeq"/>
        </authorList>
    </citation>
    <scope>IDENTIFICATION</scope>
</reference>
<protein>
    <submittedName>
        <fullName evidence="3">Germinal center-associated signaling and motility protein</fullName>
    </submittedName>
</protein>
<proteinExistence type="predicted"/>
<dbReference type="GO" id="GO:2000402">
    <property type="term" value="P:negative regulation of lymphocyte migration"/>
    <property type="evidence" value="ECO:0007669"/>
    <property type="project" value="TreeGrafter"/>
</dbReference>
<sequence>MGNYLQRENRWQQDTQEVTWNLRLQNAKQKRARKRICIFKTSQDSQKKSKSLPFHHIYTDPSAYSLPMLDKGTTSSPSKDNGNQTYADEVCYVLINHTSLRKIASGNSAEEEVTGELYENISCKANRPGESLGGIETEYSLLRVPSTPRHPPYPEDEYALLMPRPSPSSLRQQRPRVAPFETQFSHLQ</sequence>
<dbReference type="Pfam" id="PF15666">
    <property type="entry name" value="HGAL"/>
    <property type="match status" value="1"/>
</dbReference>
<dbReference type="AlphaFoldDB" id="A0A6P6DA93"/>
<dbReference type="CTD" id="257144"/>
<dbReference type="InterPro" id="IPR031364">
    <property type="entry name" value="GC_assoc_lym"/>
</dbReference>